<gene>
    <name evidence="1" type="ORF">ACFQZW_12175</name>
</gene>
<accession>A0ABW2ZC87</accession>
<dbReference type="PANTHER" id="PTHR34585">
    <property type="match status" value="1"/>
</dbReference>
<dbReference type="RefSeq" id="WP_386783322.1">
    <property type="nucleotide sequence ID" value="NZ_JBHTIC010000019.1"/>
</dbReference>
<dbReference type="PANTHER" id="PTHR34585:SF22">
    <property type="entry name" value="HELIX-TURN-HELIX DOMAIN-CONTAINING PROTEIN"/>
    <property type="match status" value="1"/>
</dbReference>
<dbReference type="EMBL" id="JBHTIC010000019">
    <property type="protein sequence ID" value="MFD0762839.1"/>
    <property type="molecule type" value="Genomic_DNA"/>
</dbReference>
<evidence type="ECO:0000313" key="2">
    <source>
        <dbReference type="Proteomes" id="UP001597032"/>
    </source>
</evidence>
<proteinExistence type="predicted"/>
<dbReference type="Proteomes" id="UP001597032">
    <property type="component" value="Unassembled WGS sequence"/>
</dbReference>
<protein>
    <submittedName>
        <fullName evidence="1">Helix-turn-helix domain-containing protein</fullName>
    </submittedName>
</protein>
<name>A0ABW2ZC87_9FLAO</name>
<evidence type="ECO:0000313" key="1">
    <source>
        <dbReference type="EMBL" id="MFD0762839.1"/>
    </source>
</evidence>
<comment type="caution">
    <text evidence="1">The sequence shown here is derived from an EMBL/GenBank/DDBJ whole genome shotgun (WGS) entry which is preliminary data.</text>
</comment>
<keyword evidence="2" id="KW-1185">Reference proteome</keyword>
<reference evidence="2" key="1">
    <citation type="journal article" date="2019" name="Int. J. Syst. Evol. Microbiol.">
        <title>The Global Catalogue of Microorganisms (GCM) 10K type strain sequencing project: providing services to taxonomists for standard genome sequencing and annotation.</title>
        <authorList>
            <consortium name="The Broad Institute Genomics Platform"/>
            <consortium name="The Broad Institute Genome Sequencing Center for Infectious Disease"/>
            <person name="Wu L."/>
            <person name="Ma J."/>
        </authorList>
    </citation>
    <scope>NUCLEOTIDE SEQUENCE [LARGE SCALE GENOMIC DNA]</scope>
    <source>
        <strain evidence="2">CCUG 60022</strain>
    </source>
</reference>
<sequence>MEVELITREDLHKFRIELLNSIKAIITHQAGYTEKQWLKSNEVRKLLKISSGTLQNLRINGTLTYTKVGSIIFYAYDDIQKVLEKNKINNSL</sequence>
<organism evidence="1 2">
    <name type="scientific">Lutibacter aestuarii</name>
    <dbReference type="NCBI Taxonomy" id="861111"/>
    <lineage>
        <taxon>Bacteria</taxon>
        <taxon>Pseudomonadati</taxon>
        <taxon>Bacteroidota</taxon>
        <taxon>Flavobacteriia</taxon>
        <taxon>Flavobacteriales</taxon>
        <taxon>Flavobacteriaceae</taxon>
        <taxon>Lutibacter</taxon>
    </lineage>
</organism>